<dbReference type="GO" id="GO:0055080">
    <property type="term" value="P:monoatomic cation homeostasis"/>
    <property type="evidence" value="ECO:0007669"/>
    <property type="project" value="TreeGrafter"/>
</dbReference>
<name>A0AAW0WP64_CHEQU</name>
<dbReference type="PANTHER" id="PTHR31781:SF1">
    <property type="entry name" value="PROTEIN UNC-80 HOMOLOG"/>
    <property type="match status" value="1"/>
</dbReference>
<sequence length="183" mass="20897">MSHSPLTCSSLPRLTKEIKEASKSLEKVLVQNILFGLSPSLTDAIKSVPRWRFIQAAVPHVMHCAASLLYNRRESTITNLGAAETKLLYTLHWTLLDAAEECADADHEKGLPRPPTFPYHFSLATIQVFIYLFAPLLHTLKESDFQNFRLENGLKIWGALWDYRHPNVPAFTTAVRPRRYQPR</sequence>
<evidence type="ECO:0000313" key="2">
    <source>
        <dbReference type="EMBL" id="KAK8734023.1"/>
    </source>
</evidence>
<organism evidence="2 3">
    <name type="scientific">Cherax quadricarinatus</name>
    <name type="common">Australian red claw crayfish</name>
    <dbReference type="NCBI Taxonomy" id="27406"/>
    <lineage>
        <taxon>Eukaryota</taxon>
        <taxon>Metazoa</taxon>
        <taxon>Ecdysozoa</taxon>
        <taxon>Arthropoda</taxon>
        <taxon>Crustacea</taxon>
        <taxon>Multicrustacea</taxon>
        <taxon>Malacostraca</taxon>
        <taxon>Eumalacostraca</taxon>
        <taxon>Eucarida</taxon>
        <taxon>Decapoda</taxon>
        <taxon>Pleocyemata</taxon>
        <taxon>Astacidea</taxon>
        <taxon>Parastacoidea</taxon>
        <taxon>Parastacidae</taxon>
        <taxon>Cherax</taxon>
    </lineage>
</organism>
<gene>
    <name evidence="2" type="ORF">OTU49_006305</name>
</gene>
<dbReference type="GO" id="GO:0030424">
    <property type="term" value="C:axon"/>
    <property type="evidence" value="ECO:0007669"/>
    <property type="project" value="TreeGrafter"/>
</dbReference>
<dbReference type="GO" id="GO:0005261">
    <property type="term" value="F:monoatomic cation channel activity"/>
    <property type="evidence" value="ECO:0007669"/>
    <property type="project" value="TreeGrafter"/>
</dbReference>
<reference evidence="2 3" key="1">
    <citation type="journal article" date="2024" name="BMC Genomics">
        <title>Genome assembly of redclaw crayfish (Cherax quadricarinatus) provides insights into its immune adaptation and hypoxia tolerance.</title>
        <authorList>
            <person name="Liu Z."/>
            <person name="Zheng J."/>
            <person name="Li H."/>
            <person name="Fang K."/>
            <person name="Wang S."/>
            <person name="He J."/>
            <person name="Zhou D."/>
            <person name="Weng S."/>
            <person name="Chi M."/>
            <person name="Gu Z."/>
            <person name="He J."/>
            <person name="Li F."/>
            <person name="Wang M."/>
        </authorList>
    </citation>
    <scope>NUCLEOTIDE SEQUENCE [LARGE SCALE GENOMIC DNA]</scope>
    <source>
        <strain evidence="2">ZL_2023a</strain>
    </source>
</reference>
<accession>A0AAW0WP64</accession>
<dbReference type="Pfam" id="PF15778">
    <property type="entry name" value="UNC80_N"/>
    <property type="match status" value="1"/>
</dbReference>
<dbReference type="InterPro" id="IPR031542">
    <property type="entry name" value="UNC80_N"/>
</dbReference>
<evidence type="ECO:0000313" key="3">
    <source>
        <dbReference type="Proteomes" id="UP001445076"/>
    </source>
</evidence>
<comment type="caution">
    <text evidence="2">The sequence shown here is derived from an EMBL/GenBank/DDBJ whole genome shotgun (WGS) entry which is preliminary data.</text>
</comment>
<dbReference type="PANTHER" id="PTHR31781">
    <property type="entry name" value="UNC80"/>
    <property type="match status" value="1"/>
</dbReference>
<evidence type="ECO:0000259" key="1">
    <source>
        <dbReference type="Pfam" id="PF15778"/>
    </source>
</evidence>
<feature type="domain" description="Cation channel complex component UNC80 N-terminal" evidence="1">
    <location>
        <begin position="12"/>
        <end position="178"/>
    </location>
</feature>
<dbReference type="Proteomes" id="UP001445076">
    <property type="component" value="Unassembled WGS sequence"/>
</dbReference>
<protein>
    <recommendedName>
        <fullName evidence="1">Cation channel complex component UNC80 N-terminal domain-containing protein</fullName>
    </recommendedName>
</protein>
<dbReference type="AlphaFoldDB" id="A0AAW0WP64"/>
<dbReference type="EMBL" id="JARKIK010000052">
    <property type="protein sequence ID" value="KAK8734023.1"/>
    <property type="molecule type" value="Genomic_DNA"/>
</dbReference>
<proteinExistence type="predicted"/>
<dbReference type="GO" id="GO:0034703">
    <property type="term" value="C:cation channel complex"/>
    <property type="evidence" value="ECO:0007669"/>
    <property type="project" value="TreeGrafter"/>
</dbReference>
<keyword evidence="3" id="KW-1185">Reference proteome</keyword>